<dbReference type="GO" id="GO:0003723">
    <property type="term" value="F:RNA binding"/>
    <property type="evidence" value="ECO:0007669"/>
    <property type="project" value="UniProtKB-UniRule"/>
</dbReference>
<dbReference type="GO" id="GO:0016787">
    <property type="term" value="F:hydrolase activity"/>
    <property type="evidence" value="ECO:0007669"/>
    <property type="project" value="UniProtKB-KW"/>
</dbReference>
<dbReference type="PROSITE" id="PS01131">
    <property type="entry name" value="RRNA_A_DIMETH"/>
    <property type="match status" value="1"/>
</dbReference>
<dbReference type="InterPro" id="IPR011530">
    <property type="entry name" value="rRNA_adenine_dimethylase"/>
</dbReference>
<dbReference type="CDD" id="cd04692">
    <property type="entry name" value="NUDIX_Hydrolase"/>
    <property type="match status" value="1"/>
</dbReference>
<dbReference type="AlphaFoldDB" id="A0A840V8E5"/>
<keyword evidence="3 8" id="KW-0489">Methyltransferase</keyword>
<gene>
    <name evidence="8" type="primary">rsmA</name>
    <name evidence="8" type="synonym">ksgA</name>
    <name evidence="11" type="ORF">HNR46_003582</name>
</gene>
<dbReference type="HAMAP" id="MF_00607">
    <property type="entry name" value="16SrRNA_methyltr_A"/>
    <property type="match status" value="1"/>
</dbReference>
<dbReference type="SUPFAM" id="SSF55811">
    <property type="entry name" value="Nudix"/>
    <property type="match status" value="1"/>
</dbReference>
<evidence type="ECO:0000256" key="3">
    <source>
        <dbReference type="ARBA" id="ARBA00022603"/>
    </source>
</evidence>
<dbReference type="Gene3D" id="1.10.8.100">
    <property type="entry name" value="Ribosomal RNA adenine dimethylase-like, domain 2"/>
    <property type="match status" value="1"/>
</dbReference>
<protein>
    <recommendedName>
        <fullName evidence="8">Ribosomal RNA small subunit methyltransferase A</fullName>
        <ecNumber evidence="8">2.1.1.182</ecNumber>
    </recommendedName>
    <alternativeName>
        <fullName evidence="8">16S rRNA (adenine(1518)-N(6)/adenine(1519)-N(6))-dimethyltransferase</fullName>
    </alternativeName>
    <alternativeName>
        <fullName evidence="8">16S rRNA dimethyladenosine transferase</fullName>
    </alternativeName>
    <alternativeName>
        <fullName evidence="8">16S rRNA dimethylase</fullName>
    </alternativeName>
    <alternativeName>
        <fullName evidence="8">S-adenosylmethionine-6-N', N'-adenosyl(rRNA) dimethyltransferase</fullName>
    </alternativeName>
</protein>
<evidence type="ECO:0000259" key="10">
    <source>
        <dbReference type="PROSITE" id="PS51462"/>
    </source>
</evidence>
<feature type="binding site" evidence="8 9">
    <location>
        <position position="117"/>
    </location>
    <ligand>
        <name>S-adenosyl-L-methionine</name>
        <dbReference type="ChEBI" id="CHEBI:59789"/>
    </ligand>
</feature>
<evidence type="ECO:0000256" key="4">
    <source>
        <dbReference type="ARBA" id="ARBA00022679"/>
    </source>
</evidence>
<dbReference type="GO" id="GO:0052908">
    <property type="term" value="F:16S rRNA (adenine(1518)-N(6)/adenine(1519)-N(6))-dimethyltransferase activity"/>
    <property type="evidence" value="ECO:0007669"/>
    <property type="project" value="UniProtKB-EC"/>
</dbReference>
<dbReference type="GO" id="GO:0005829">
    <property type="term" value="C:cytosol"/>
    <property type="evidence" value="ECO:0007669"/>
    <property type="project" value="TreeGrafter"/>
</dbReference>
<dbReference type="SUPFAM" id="SSF53335">
    <property type="entry name" value="S-adenosyl-L-methionine-dependent methyltransferases"/>
    <property type="match status" value="1"/>
</dbReference>
<dbReference type="EMBL" id="JACHFD010000024">
    <property type="protein sequence ID" value="MBB5353326.1"/>
    <property type="molecule type" value="Genomic_DNA"/>
</dbReference>
<dbReference type="InterPro" id="IPR023165">
    <property type="entry name" value="rRNA_Ade_diMease-like_C"/>
</dbReference>
<keyword evidence="2 8" id="KW-0698">rRNA processing</keyword>
<keyword evidence="1 8" id="KW-0963">Cytoplasm</keyword>
<dbReference type="PROSITE" id="PS51462">
    <property type="entry name" value="NUDIX"/>
    <property type="match status" value="1"/>
</dbReference>
<comment type="similarity">
    <text evidence="8">Belongs to the class I-like SAM-binding methyltransferase superfamily. rRNA adenine N(6)-methyltransferase family. RsmA subfamily.</text>
</comment>
<keyword evidence="6" id="KW-0378">Hydrolase</keyword>
<keyword evidence="4 8" id="KW-0808">Transferase</keyword>
<dbReference type="Gene3D" id="3.40.50.150">
    <property type="entry name" value="Vaccinia Virus protein VP39"/>
    <property type="match status" value="1"/>
</dbReference>
<evidence type="ECO:0000256" key="6">
    <source>
        <dbReference type="ARBA" id="ARBA00022801"/>
    </source>
</evidence>
<evidence type="ECO:0000256" key="7">
    <source>
        <dbReference type="ARBA" id="ARBA00022884"/>
    </source>
</evidence>
<evidence type="ECO:0000256" key="5">
    <source>
        <dbReference type="ARBA" id="ARBA00022691"/>
    </source>
</evidence>
<dbReference type="PROSITE" id="PS51689">
    <property type="entry name" value="SAM_RNA_A_N6_MT"/>
    <property type="match status" value="1"/>
</dbReference>
<dbReference type="InterPro" id="IPR000086">
    <property type="entry name" value="NUDIX_hydrolase_dom"/>
</dbReference>
<name>A0A840V8E5_9BACT</name>
<evidence type="ECO:0000313" key="12">
    <source>
        <dbReference type="Proteomes" id="UP000557717"/>
    </source>
</evidence>
<dbReference type="RefSeq" id="WP_184021110.1">
    <property type="nucleotide sequence ID" value="NZ_JACHFD010000024.1"/>
</dbReference>
<sequence length="444" mass="50191">MTGKEIRDVLDEAGVRPNRQLGQNFLCDPEVAKWIGDQLDPQAEDTVVEVGPGTGALTEWLVGRVKRLVLVEFDSRLAEYLKERFAGDPSVEVHQADGARFDPRVLWKYRPAKFLGNLPYSSGGAILKNFLSRPHPFSRAVVMLQKEVIDRLGAVPRTKEYGVLTLRVRSEWKVNSIKVVPPEAFHPRPQIDSSVALLEPVAGDLGAFDARRFDELVRRGFSQRRKQVRKHLPESPPWEEVAARLGVDPTARAEELDLEQWVELTRCYDEHPLSEIPQKEDEVFDVVNEADEVVGQATRKEVHEKDLLHRAVHAFVINGRGELLLQRRSLLKDKHPGVWDSSVSGHLDAGEDYDRAVVRELEEEMGVVDVDPQEVGKIAPCAETGWEHVTLYQVRWEGRPSFPCAEIDAVLWLSAGEIDAWVASRPEDFASGFVECWKLARGRR</sequence>
<dbReference type="InterPro" id="IPR020084">
    <property type="entry name" value="NUDIX_hydrolase_CS"/>
</dbReference>
<comment type="subcellular location">
    <subcellularLocation>
        <location evidence="8">Cytoplasm</location>
    </subcellularLocation>
</comment>
<comment type="function">
    <text evidence="8">Specifically dimethylates two adjacent adenosines (A1518 and A1519) in the loop of a conserved hairpin near the 3'-end of 16S rRNA in the 30S particle. May play a critical role in biogenesis of 30S subunits.</text>
</comment>
<dbReference type="PANTHER" id="PTHR11727:SF7">
    <property type="entry name" value="DIMETHYLADENOSINE TRANSFERASE-RELATED"/>
    <property type="match status" value="1"/>
</dbReference>
<evidence type="ECO:0000256" key="9">
    <source>
        <dbReference type="PROSITE-ProRule" id="PRU01026"/>
    </source>
</evidence>
<evidence type="ECO:0000256" key="1">
    <source>
        <dbReference type="ARBA" id="ARBA00022490"/>
    </source>
</evidence>
<dbReference type="InterPro" id="IPR015797">
    <property type="entry name" value="NUDIX_hydrolase-like_dom_sf"/>
</dbReference>
<dbReference type="PANTHER" id="PTHR11727">
    <property type="entry name" value="DIMETHYLADENOSINE TRANSFERASE"/>
    <property type="match status" value="1"/>
</dbReference>
<keyword evidence="5 8" id="KW-0949">S-adenosyl-L-methionine</keyword>
<evidence type="ECO:0000256" key="8">
    <source>
        <dbReference type="HAMAP-Rule" id="MF_00607"/>
    </source>
</evidence>
<dbReference type="InterPro" id="IPR020598">
    <property type="entry name" value="rRNA_Ade_methylase_Trfase_N"/>
</dbReference>
<dbReference type="InterPro" id="IPR020596">
    <property type="entry name" value="rRNA_Ade_Mease_Trfase_CS"/>
</dbReference>
<feature type="binding site" evidence="8 9">
    <location>
        <position position="51"/>
    </location>
    <ligand>
        <name>S-adenosyl-L-methionine</name>
        <dbReference type="ChEBI" id="CHEBI:59789"/>
    </ligand>
</feature>
<evidence type="ECO:0000313" key="11">
    <source>
        <dbReference type="EMBL" id="MBB5353326.1"/>
    </source>
</evidence>
<dbReference type="Pfam" id="PF00293">
    <property type="entry name" value="NUDIX"/>
    <property type="match status" value="1"/>
</dbReference>
<feature type="binding site" evidence="8 9">
    <location>
        <position position="24"/>
    </location>
    <ligand>
        <name>S-adenosyl-L-methionine</name>
        <dbReference type="ChEBI" id="CHEBI:59789"/>
    </ligand>
</feature>
<dbReference type="EC" id="2.1.1.182" evidence="8"/>
<dbReference type="PROSITE" id="PS00893">
    <property type="entry name" value="NUDIX_BOX"/>
    <property type="match status" value="1"/>
</dbReference>
<organism evidence="11 12">
    <name type="scientific">Haloferula luteola</name>
    <dbReference type="NCBI Taxonomy" id="595692"/>
    <lineage>
        <taxon>Bacteria</taxon>
        <taxon>Pseudomonadati</taxon>
        <taxon>Verrucomicrobiota</taxon>
        <taxon>Verrucomicrobiia</taxon>
        <taxon>Verrucomicrobiales</taxon>
        <taxon>Verrucomicrobiaceae</taxon>
        <taxon>Haloferula</taxon>
    </lineage>
</organism>
<proteinExistence type="inferred from homology"/>
<comment type="caution">
    <text evidence="11">The sequence shown here is derived from an EMBL/GenBank/DDBJ whole genome shotgun (WGS) entry which is preliminary data.</text>
</comment>
<feature type="domain" description="Nudix hydrolase" evidence="10">
    <location>
        <begin position="307"/>
        <end position="435"/>
    </location>
</feature>
<dbReference type="Proteomes" id="UP000557717">
    <property type="component" value="Unassembled WGS sequence"/>
</dbReference>
<comment type="catalytic activity">
    <reaction evidence="8">
        <text>adenosine(1518)/adenosine(1519) in 16S rRNA + 4 S-adenosyl-L-methionine = N(6)-dimethyladenosine(1518)/N(6)-dimethyladenosine(1519) in 16S rRNA + 4 S-adenosyl-L-homocysteine + 4 H(+)</text>
        <dbReference type="Rhea" id="RHEA:19609"/>
        <dbReference type="Rhea" id="RHEA-COMP:10232"/>
        <dbReference type="Rhea" id="RHEA-COMP:10233"/>
        <dbReference type="ChEBI" id="CHEBI:15378"/>
        <dbReference type="ChEBI" id="CHEBI:57856"/>
        <dbReference type="ChEBI" id="CHEBI:59789"/>
        <dbReference type="ChEBI" id="CHEBI:74411"/>
        <dbReference type="ChEBI" id="CHEBI:74493"/>
        <dbReference type="EC" id="2.1.1.182"/>
    </reaction>
</comment>
<dbReference type="SMART" id="SM00650">
    <property type="entry name" value="rADc"/>
    <property type="match status" value="1"/>
</dbReference>
<dbReference type="Pfam" id="PF00398">
    <property type="entry name" value="RrnaAD"/>
    <property type="match status" value="1"/>
</dbReference>
<dbReference type="CDD" id="cd02440">
    <property type="entry name" value="AdoMet_MTases"/>
    <property type="match status" value="1"/>
</dbReference>
<accession>A0A840V8E5</accession>
<evidence type="ECO:0000256" key="2">
    <source>
        <dbReference type="ARBA" id="ARBA00022552"/>
    </source>
</evidence>
<keyword evidence="12" id="KW-1185">Reference proteome</keyword>
<dbReference type="InterPro" id="IPR001737">
    <property type="entry name" value="KsgA/Erm"/>
</dbReference>
<feature type="binding site" evidence="8 9">
    <location>
        <position position="26"/>
    </location>
    <ligand>
        <name>S-adenosyl-L-methionine</name>
        <dbReference type="ChEBI" id="CHEBI:59789"/>
    </ligand>
</feature>
<dbReference type="Gene3D" id="3.90.79.10">
    <property type="entry name" value="Nucleoside Triphosphate Pyrophosphohydrolase"/>
    <property type="match status" value="1"/>
</dbReference>
<dbReference type="NCBIfam" id="TIGR00755">
    <property type="entry name" value="ksgA"/>
    <property type="match status" value="1"/>
</dbReference>
<reference evidence="11 12" key="1">
    <citation type="submission" date="2020-08" db="EMBL/GenBank/DDBJ databases">
        <title>Genomic Encyclopedia of Type Strains, Phase IV (KMG-IV): sequencing the most valuable type-strain genomes for metagenomic binning, comparative biology and taxonomic classification.</title>
        <authorList>
            <person name="Goeker M."/>
        </authorList>
    </citation>
    <scope>NUCLEOTIDE SEQUENCE [LARGE SCALE GENOMIC DNA]</scope>
    <source>
        <strain evidence="11 12">YC6886</strain>
    </source>
</reference>
<feature type="binding site" evidence="8 9">
    <location>
        <position position="97"/>
    </location>
    <ligand>
        <name>S-adenosyl-L-methionine</name>
        <dbReference type="ChEBI" id="CHEBI:59789"/>
    </ligand>
</feature>
<keyword evidence="7 8" id="KW-0694">RNA-binding</keyword>
<dbReference type="InterPro" id="IPR029063">
    <property type="entry name" value="SAM-dependent_MTases_sf"/>
</dbReference>
<feature type="binding site" evidence="8 9">
    <location>
        <position position="72"/>
    </location>
    <ligand>
        <name>S-adenosyl-L-methionine</name>
        <dbReference type="ChEBI" id="CHEBI:59789"/>
    </ligand>
</feature>